<proteinExistence type="predicted"/>
<dbReference type="EMBL" id="HBGV01008345">
    <property type="protein sequence ID" value="CAD9488755.1"/>
    <property type="molecule type" value="Transcribed_RNA"/>
</dbReference>
<evidence type="ECO:0000256" key="1">
    <source>
        <dbReference type="SAM" id="Coils"/>
    </source>
</evidence>
<reference evidence="2" key="1">
    <citation type="submission" date="2021-01" db="EMBL/GenBank/DDBJ databases">
        <authorList>
            <person name="Corre E."/>
            <person name="Pelletier E."/>
            <person name="Niang G."/>
            <person name="Scheremetjew M."/>
            <person name="Finn R."/>
            <person name="Kale V."/>
            <person name="Holt S."/>
            <person name="Cochrane G."/>
            <person name="Meng A."/>
            <person name="Brown T."/>
            <person name="Cohen L."/>
        </authorList>
    </citation>
    <scope>NUCLEOTIDE SEQUENCE</scope>
    <source>
        <strain evidence="2">CCMP826</strain>
    </source>
</reference>
<keyword evidence="1" id="KW-0175">Coiled coil</keyword>
<name>A0A7S2MKQ9_9STRA</name>
<feature type="coiled-coil region" evidence="1">
    <location>
        <begin position="3"/>
        <end position="86"/>
    </location>
</feature>
<organism evidence="2">
    <name type="scientific">Helicotheca tamesis</name>
    <dbReference type="NCBI Taxonomy" id="374047"/>
    <lineage>
        <taxon>Eukaryota</taxon>
        <taxon>Sar</taxon>
        <taxon>Stramenopiles</taxon>
        <taxon>Ochrophyta</taxon>
        <taxon>Bacillariophyta</taxon>
        <taxon>Mediophyceae</taxon>
        <taxon>Lithodesmiophycidae</taxon>
        <taxon>Lithodesmiales</taxon>
        <taxon>Lithodesmiaceae</taxon>
        <taxon>Helicotheca</taxon>
    </lineage>
</organism>
<protein>
    <submittedName>
        <fullName evidence="2">Uncharacterized protein</fullName>
    </submittedName>
</protein>
<gene>
    <name evidence="2" type="ORF">HTAM1171_LOCUS5161</name>
</gene>
<sequence length="96" mass="10734">MEIAAVNRSLDELQGELSKFDDEVKAVNRASEEKGEALKKEKADHNETKKELEVTQMELRATKKELAMKSGELEDLKDKIAAEMNKNSCGEGCAFM</sequence>
<accession>A0A7S2MKQ9</accession>
<evidence type="ECO:0000313" key="2">
    <source>
        <dbReference type="EMBL" id="CAD9488755.1"/>
    </source>
</evidence>
<dbReference type="AlphaFoldDB" id="A0A7S2MKQ9"/>